<evidence type="ECO:0000256" key="1">
    <source>
        <dbReference type="ARBA" id="ARBA00004613"/>
    </source>
</evidence>
<accession>A0AAW1FWW1</accession>
<keyword evidence="2" id="KW-0145">Chemotaxis</keyword>
<dbReference type="Pfam" id="PF00048">
    <property type="entry name" value="IL8"/>
    <property type="match status" value="1"/>
</dbReference>
<dbReference type="SUPFAM" id="SSF54117">
    <property type="entry name" value="Interleukin 8-like chemokines"/>
    <property type="match status" value="1"/>
</dbReference>
<organism evidence="9 10">
    <name type="scientific">Zoarces viviparus</name>
    <name type="common">Viviparous eelpout</name>
    <name type="synonym">Blennius viviparus</name>
    <dbReference type="NCBI Taxonomy" id="48416"/>
    <lineage>
        <taxon>Eukaryota</taxon>
        <taxon>Metazoa</taxon>
        <taxon>Chordata</taxon>
        <taxon>Craniata</taxon>
        <taxon>Vertebrata</taxon>
        <taxon>Euteleostomi</taxon>
        <taxon>Actinopterygii</taxon>
        <taxon>Neopterygii</taxon>
        <taxon>Teleostei</taxon>
        <taxon>Neoteleostei</taxon>
        <taxon>Acanthomorphata</taxon>
        <taxon>Eupercaria</taxon>
        <taxon>Perciformes</taxon>
        <taxon>Cottioidei</taxon>
        <taxon>Zoarcales</taxon>
        <taxon>Zoarcidae</taxon>
        <taxon>Zoarcinae</taxon>
        <taxon>Zoarces</taxon>
    </lineage>
</organism>
<evidence type="ECO:0000256" key="3">
    <source>
        <dbReference type="ARBA" id="ARBA00022514"/>
    </source>
</evidence>
<dbReference type="PANTHER" id="PTHR12015">
    <property type="entry name" value="SMALL INDUCIBLE CYTOKINE A"/>
    <property type="match status" value="1"/>
</dbReference>
<keyword evidence="3" id="KW-0202">Cytokine</keyword>
<comment type="caution">
    <text evidence="9">The sequence shown here is derived from an EMBL/GenBank/DDBJ whole genome shotgun (WGS) entry which is preliminary data.</text>
</comment>
<dbReference type="Proteomes" id="UP001488805">
    <property type="component" value="Unassembled WGS sequence"/>
</dbReference>
<keyword evidence="6" id="KW-0395">Inflammatory response</keyword>
<dbReference type="SMART" id="SM00199">
    <property type="entry name" value="SCY"/>
    <property type="match status" value="1"/>
</dbReference>
<evidence type="ECO:0000259" key="8">
    <source>
        <dbReference type="SMART" id="SM00199"/>
    </source>
</evidence>
<feature type="chain" id="PRO_5043833563" description="Chemokine interleukin-8-like domain-containing protein" evidence="7">
    <location>
        <begin position="22"/>
        <end position="102"/>
    </location>
</feature>
<dbReference type="GO" id="GO:0006954">
    <property type="term" value="P:inflammatory response"/>
    <property type="evidence" value="ECO:0007669"/>
    <property type="project" value="UniProtKB-KW"/>
</dbReference>
<comment type="subcellular location">
    <subcellularLocation>
        <location evidence="1">Secreted</location>
    </subcellularLocation>
</comment>
<feature type="signal peptide" evidence="7">
    <location>
        <begin position="1"/>
        <end position="21"/>
    </location>
</feature>
<proteinExistence type="predicted"/>
<evidence type="ECO:0000313" key="9">
    <source>
        <dbReference type="EMBL" id="KAK9539068.1"/>
    </source>
</evidence>
<evidence type="ECO:0000313" key="10">
    <source>
        <dbReference type="Proteomes" id="UP001488805"/>
    </source>
</evidence>
<evidence type="ECO:0000256" key="4">
    <source>
        <dbReference type="ARBA" id="ARBA00022525"/>
    </source>
</evidence>
<sequence length="102" mass="11518">MASLSFLSLLLATIMVSTASAHGGIASCCRKLTETQVHREQLKSYYEQYKPPCPIHAVVFTTVKGKRICSDPESMWTKTSMAYLDGKDWQIQHATFTKHHRS</sequence>
<evidence type="ECO:0000256" key="2">
    <source>
        <dbReference type="ARBA" id="ARBA00022500"/>
    </source>
</evidence>
<dbReference type="InterPro" id="IPR001811">
    <property type="entry name" value="Chemokine_IL8-like_dom"/>
</dbReference>
<evidence type="ECO:0000256" key="7">
    <source>
        <dbReference type="SAM" id="SignalP"/>
    </source>
</evidence>
<feature type="domain" description="Chemokine interleukin-8-like" evidence="8">
    <location>
        <begin position="25"/>
        <end position="84"/>
    </location>
</feature>
<reference evidence="9 10" key="1">
    <citation type="journal article" date="2024" name="Genome Biol. Evol.">
        <title>Chromosome-level genome assembly of the viviparous eelpout Zoarces viviparus.</title>
        <authorList>
            <person name="Fuhrmann N."/>
            <person name="Brasseur M.V."/>
            <person name="Bakowski C.E."/>
            <person name="Podsiadlowski L."/>
            <person name="Prost S."/>
            <person name="Krehenwinkel H."/>
            <person name="Mayer C."/>
        </authorList>
    </citation>
    <scope>NUCLEOTIDE SEQUENCE [LARGE SCALE GENOMIC DNA]</scope>
    <source>
        <strain evidence="9">NO-MEL_2022_Ind0_liver</strain>
    </source>
</reference>
<protein>
    <recommendedName>
        <fullName evidence="8">Chemokine interleukin-8-like domain-containing protein</fullName>
    </recommendedName>
</protein>
<dbReference type="GO" id="GO:0005615">
    <property type="term" value="C:extracellular space"/>
    <property type="evidence" value="ECO:0007669"/>
    <property type="project" value="UniProtKB-KW"/>
</dbReference>
<gene>
    <name evidence="9" type="ORF">VZT92_004200</name>
</gene>
<dbReference type="GO" id="GO:0008009">
    <property type="term" value="F:chemokine activity"/>
    <property type="evidence" value="ECO:0007669"/>
    <property type="project" value="InterPro"/>
</dbReference>
<dbReference type="InterPro" id="IPR036048">
    <property type="entry name" value="Interleukin_8-like_sf"/>
</dbReference>
<evidence type="ECO:0000256" key="5">
    <source>
        <dbReference type="ARBA" id="ARBA00022729"/>
    </source>
</evidence>
<keyword evidence="5 7" id="KW-0732">Signal</keyword>
<evidence type="ECO:0000256" key="6">
    <source>
        <dbReference type="ARBA" id="ARBA00023198"/>
    </source>
</evidence>
<dbReference type="PANTHER" id="PTHR12015:SF111">
    <property type="entry name" value="C-C MOTIF CHEMOKINE 17"/>
    <property type="match status" value="1"/>
</dbReference>
<keyword evidence="10" id="KW-1185">Reference proteome</keyword>
<dbReference type="EMBL" id="JBCEZU010000023">
    <property type="protein sequence ID" value="KAK9539068.1"/>
    <property type="molecule type" value="Genomic_DNA"/>
</dbReference>
<dbReference type="InterPro" id="IPR039809">
    <property type="entry name" value="Chemokine_b/g/d"/>
</dbReference>
<name>A0AAW1FWW1_ZOAVI</name>
<dbReference type="CDD" id="cd00272">
    <property type="entry name" value="Chemokine_CC"/>
    <property type="match status" value="1"/>
</dbReference>
<dbReference type="Gene3D" id="2.40.50.40">
    <property type="match status" value="1"/>
</dbReference>
<keyword evidence="4" id="KW-0964">Secreted</keyword>
<dbReference type="GO" id="GO:0006955">
    <property type="term" value="P:immune response"/>
    <property type="evidence" value="ECO:0007669"/>
    <property type="project" value="InterPro"/>
</dbReference>
<dbReference type="AlphaFoldDB" id="A0AAW1FWW1"/>